<accession>A0A9P7SUU4</accession>
<protein>
    <recommendedName>
        <fullName evidence="4 11">Pectinesterase</fullName>
        <ecNumber evidence="4 11">3.1.1.11</ecNumber>
    </recommendedName>
</protein>
<evidence type="ECO:0000313" key="14">
    <source>
        <dbReference type="Proteomes" id="UP000748025"/>
    </source>
</evidence>
<dbReference type="SUPFAM" id="SSF51126">
    <property type="entry name" value="Pectin lyase-like"/>
    <property type="match status" value="1"/>
</dbReference>
<evidence type="ECO:0000259" key="12">
    <source>
        <dbReference type="Pfam" id="PF01095"/>
    </source>
</evidence>
<keyword evidence="7 11" id="KW-0378">Hydrolase</keyword>
<dbReference type="FunFam" id="2.160.20.10:FF:000014">
    <property type="entry name" value="Pectinesterase"/>
    <property type="match status" value="1"/>
</dbReference>
<dbReference type="GO" id="GO:0045490">
    <property type="term" value="P:pectin catabolic process"/>
    <property type="evidence" value="ECO:0007669"/>
    <property type="project" value="UniProtKB-UniRule"/>
</dbReference>
<evidence type="ECO:0000256" key="2">
    <source>
        <dbReference type="ARBA" id="ARBA00005184"/>
    </source>
</evidence>
<dbReference type="InterPro" id="IPR012334">
    <property type="entry name" value="Pectin_lyas_fold"/>
</dbReference>
<dbReference type="PANTHER" id="PTHR31321">
    <property type="entry name" value="ACYL-COA THIOESTER HYDROLASE YBHC-RELATED"/>
    <property type="match status" value="1"/>
</dbReference>
<evidence type="ECO:0000313" key="13">
    <source>
        <dbReference type="EMBL" id="KAG5980970.1"/>
    </source>
</evidence>
<dbReference type="GO" id="GO:0030599">
    <property type="term" value="F:pectinesterase activity"/>
    <property type="evidence" value="ECO:0007669"/>
    <property type="project" value="UniProtKB-UniRule"/>
</dbReference>
<dbReference type="EMBL" id="SRPW01004680">
    <property type="protein sequence ID" value="KAG5980970.1"/>
    <property type="molecule type" value="Genomic_DNA"/>
</dbReference>
<name>A0A9P7SUU4_9HYPO</name>
<dbReference type="InterPro" id="IPR011050">
    <property type="entry name" value="Pectin_lyase_fold/virulence"/>
</dbReference>
<dbReference type="EC" id="3.1.1.11" evidence="4 11"/>
<keyword evidence="6" id="KW-0732">Signal</keyword>
<dbReference type="GO" id="GO:0005576">
    <property type="term" value="C:extracellular region"/>
    <property type="evidence" value="ECO:0007669"/>
    <property type="project" value="UniProtKB-SubCell"/>
</dbReference>
<evidence type="ECO:0000256" key="9">
    <source>
        <dbReference type="ARBA" id="ARBA00047928"/>
    </source>
</evidence>
<dbReference type="InterPro" id="IPR033131">
    <property type="entry name" value="Pectinesterase_Asp_AS"/>
</dbReference>
<evidence type="ECO:0000256" key="1">
    <source>
        <dbReference type="ARBA" id="ARBA00004613"/>
    </source>
</evidence>
<gene>
    <name evidence="13" type="ORF">E4U43_006675</name>
</gene>
<organism evidence="13 14">
    <name type="scientific">Claviceps pusilla</name>
    <dbReference type="NCBI Taxonomy" id="123648"/>
    <lineage>
        <taxon>Eukaryota</taxon>
        <taxon>Fungi</taxon>
        <taxon>Dikarya</taxon>
        <taxon>Ascomycota</taxon>
        <taxon>Pezizomycotina</taxon>
        <taxon>Sordariomycetes</taxon>
        <taxon>Hypocreomycetidae</taxon>
        <taxon>Hypocreales</taxon>
        <taxon>Clavicipitaceae</taxon>
        <taxon>Claviceps</taxon>
    </lineage>
</organism>
<dbReference type="GO" id="GO:0042545">
    <property type="term" value="P:cell wall modification"/>
    <property type="evidence" value="ECO:0007669"/>
    <property type="project" value="UniProtKB-UniRule"/>
</dbReference>
<dbReference type="Gene3D" id="2.160.20.10">
    <property type="entry name" value="Single-stranded right-handed beta-helix, Pectin lyase-like"/>
    <property type="match status" value="1"/>
</dbReference>
<dbReference type="Pfam" id="PF01095">
    <property type="entry name" value="Pectinesterase"/>
    <property type="match status" value="1"/>
</dbReference>
<comment type="catalytic activity">
    <reaction evidence="9 11">
        <text>[(1-&gt;4)-alpha-D-galacturonosyl methyl ester](n) + n H2O = [(1-&gt;4)-alpha-D-galacturonosyl](n) + n methanol + n H(+)</text>
        <dbReference type="Rhea" id="RHEA:22380"/>
        <dbReference type="Rhea" id="RHEA-COMP:14570"/>
        <dbReference type="Rhea" id="RHEA-COMP:14573"/>
        <dbReference type="ChEBI" id="CHEBI:15377"/>
        <dbReference type="ChEBI" id="CHEBI:15378"/>
        <dbReference type="ChEBI" id="CHEBI:17790"/>
        <dbReference type="ChEBI" id="CHEBI:140522"/>
        <dbReference type="ChEBI" id="CHEBI:140523"/>
        <dbReference type="EC" id="3.1.1.11"/>
    </reaction>
</comment>
<dbReference type="OrthoDB" id="2019149at2759"/>
<keyword evidence="14" id="KW-1185">Reference proteome</keyword>
<proteinExistence type="inferred from homology"/>
<sequence length="321" mass="34694">MTLVTAVLAGSRVTPPPGALIVGPGHYASIQDAVNALKATHDEQSIFIYPGTYKEQVTIDNIKGPLAIYGYTKDTSSYHQNQVVIVAGHSQKDRPHNESTATLRAKSTNFKLYNVDVVNSFGEGSQAIAVSAYEPNQGYYGCSFKGFQDTVLAQRGAQLYVNSYIEGATDFVFGQGANAFFQGCTIGVLPASVGYITASGRNDEKSTSYYVFNATSIAAAPGKSVAAGLYYLGRPWRAYARVAFQFCTMSNVVNPKGWSVWNPQTGDTRTAHISFGEYQNSGPGASGDRALSSKLRQPVAIDQVLGDKYKSEYYYDASYMP</sequence>
<comment type="caution">
    <text evidence="13">The sequence shown here is derived from an EMBL/GenBank/DDBJ whole genome shotgun (WGS) entry which is preliminary data.</text>
</comment>
<dbReference type="InterPro" id="IPR000070">
    <property type="entry name" value="Pectinesterase_cat"/>
</dbReference>
<dbReference type="AlphaFoldDB" id="A0A9P7SUU4"/>
<evidence type="ECO:0000256" key="11">
    <source>
        <dbReference type="RuleBase" id="RU000589"/>
    </source>
</evidence>
<comment type="pathway">
    <text evidence="2 11">Glycan metabolism; pectin degradation; 2-dehydro-3-deoxy-D-gluconate from pectin: step 1/5.</text>
</comment>
<evidence type="ECO:0000256" key="7">
    <source>
        <dbReference type="ARBA" id="ARBA00022801"/>
    </source>
</evidence>
<comment type="function">
    <text evidence="11">Involved in maceration and soft-rotting of plant tissue.</text>
</comment>
<dbReference type="Proteomes" id="UP000748025">
    <property type="component" value="Unassembled WGS sequence"/>
</dbReference>
<keyword evidence="11" id="KW-0961">Cell wall biogenesis/degradation</keyword>
<feature type="domain" description="Pectinesterase catalytic" evidence="12">
    <location>
        <begin position="23"/>
        <end position="288"/>
    </location>
</feature>
<comment type="subcellular location">
    <subcellularLocation>
        <location evidence="1 11">Secreted</location>
    </subcellularLocation>
</comment>
<evidence type="ECO:0000256" key="5">
    <source>
        <dbReference type="ARBA" id="ARBA00022525"/>
    </source>
</evidence>
<dbReference type="PROSITE" id="PS00503">
    <property type="entry name" value="PECTINESTERASE_2"/>
    <property type="match status" value="1"/>
</dbReference>
<dbReference type="PANTHER" id="PTHR31321:SF127">
    <property type="entry name" value="PECTINESTERASE"/>
    <property type="match status" value="1"/>
</dbReference>
<keyword evidence="5 11" id="KW-0964">Secreted</keyword>
<feature type="active site" evidence="10">
    <location>
        <position position="170"/>
    </location>
</feature>
<evidence type="ECO:0000256" key="8">
    <source>
        <dbReference type="ARBA" id="ARBA00023085"/>
    </source>
</evidence>
<evidence type="ECO:0000256" key="4">
    <source>
        <dbReference type="ARBA" id="ARBA00013229"/>
    </source>
</evidence>
<reference evidence="13" key="1">
    <citation type="journal article" date="2020" name="bioRxiv">
        <title>Whole genome comparisons of ergot fungi reveals the divergence and evolution of species within the genus Claviceps are the result of varying mechanisms driving genome evolution and host range expansion.</title>
        <authorList>
            <person name="Wyka S.A."/>
            <person name="Mondo S.J."/>
            <person name="Liu M."/>
            <person name="Dettman J."/>
            <person name="Nalam V."/>
            <person name="Broders K.D."/>
        </authorList>
    </citation>
    <scope>NUCLEOTIDE SEQUENCE</scope>
    <source>
        <strain evidence="13">CCC 602</strain>
    </source>
</reference>
<evidence type="ECO:0000256" key="3">
    <source>
        <dbReference type="ARBA" id="ARBA00008891"/>
    </source>
</evidence>
<keyword evidence="8 11" id="KW-0063">Aspartyl esterase</keyword>
<comment type="similarity">
    <text evidence="3">Belongs to the pectinesterase family.</text>
</comment>
<evidence type="ECO:0000256" key="6">
    <source>
        <dbReference type="ARBA" id="ARBA00022729"/>
    </source>
</evidence>
<evidence type="ECO:0000256" key="10">
    <source>
        <dbReference type="PROSITE-ProRule" id="PRU10040"/>
    </source>
</evidence>